<dbReference type="InterPro" id="IPR000467">
    <property type="entry name" value="G_patch_dom"/>
</dbReference>
<evidence type="ECO:0000256" key="4">
    <source>
        <dbReference type="ARBA" id="ARBA00022728"/>
    </source>
</evidence>
<reference evidence="9" key="1">
    <citation type="submission" date="2022-07" db="EMBL/GenBank/DDBJ databases">
        <title>Phylogenomic reconstructions and comparative analyses of Kickxellomycotina fungi.</title>
        <authorList>
            <person name="Reynolds N.K."/>
            <person name="Stajich J.E."/>
            <person name="Barry K."/>
            <person name="Grigoriev I.V."/>
            <person name="Crous P."/>
            <person name="Smith M.E."/>
        </authorList>
    </citation>
    <scope>NUCLEOTIDE SEQUENCE</scope>
    <source>
        <strain evidence="9">NBRC 105413</strain>
    </source>
</reference>
<dbReference type="Proteomes" id="UP001145021">
    <property type="component" value="Unassembled WGS sequence"/>
</dbReference>
<feature type="compositionally biased region" description="Polar residues" evidence="7">
    <location>
        <begin position="1"/>
        <end position="13"/>
    </location>
</feature>
<evidence type="ECO:0000256" key="6">
    <source>
        <dbReference type="ARBA" id="ARBA00023242"/>
    </source>
</evidence>
<evidence type="ECO:0000313" key="10">
    <source>
        <dbReference type="Proteomes" id="UP001145021"/>
    </source>
</evidence>
<dbReference type="PROSITE" id="PS50174">
    <property type="entry name" value="G_PATCH"/>
    <property type="match status" value="1"/>
</dbReference>
<dbReference type="Pfam" id="PF01585">
    <property type="entry name" value="G-patch"/>
    <property type="match status" value="1"/>
</dbReference>
<evidence type="ECO:0000256" key="7">
    <source>
        <dbReference type="SAM" id="MobiDB-lite"/>
    </source>
</evidence>
<organism evidence="9 10">
    <name type="scientific">Coemansia asiatica</name>
    <dbReference type="NCBI Taxonomy" id="1052880"/>
    <lineage>
        <taxon>Eukaryota</taxon>
        <taxon>Fungi</taxon>
        <taxon>Fungi incertae sedis</taxon>
        <taxon>Zoopagomycota</taxon>
        <taxon>Kickxellomycotina</taxon>
        <taxon>Kickxellomycetes</taxon>
        <taxon>Kickxellales</taxon>
        <taxon>Kickxellaceae</taxon>
        <taxon>Coemansia</taxon>
    </lineage>
</organism>
<keyword evidence="3" id="KW-0507">mRNA processing</keyword>
<feature type="domain" description="G-patch" evidence="8">
    <location>
        <begin position="203"/>
        <end position="249"/>
    </location>
</feature>
<protein>
    <recommendedName>
        <fullName evidence="8">G-patch domain-containing protein</fullName>
    </recommendedName>
</protein>
<feature type="compositionally biased region" description="Low complexity" evidence="7">
    <location>
        <begin position="141"/>
        <end position="180"/>
    </location>
</feature>
<dbReference type="AlphaFoldDB" id="A0A9W7XI54"/>
<dbReference type="GO" id="GO:0003676">
    <property type="term" value="F:nucleic acid binding"/>
    <property type="evidence" value="ECO:0007669"/>
    <property type="project" value="InterPro"/>
</dbReference>
<gene>
    <name evidence="9" type="ORF">LPJ64_004307</name>
</gene>
<evidence type="ECO:0000256" key="5">
    <source>
        <dbReference type="ARBA" id="ARBA00023187"/>
    </source>
</evidence>
<dbReference type="Pfam" id="PF07842">
    <property type="entry name" value="GCFC"/>
    <property type="match status" value="1"/>
</dbReference>
<dbReference type="Pfam" id="PF12457">
    <property type="entry name" value="TIP_N"/>
    <property type="match status" value="1"/>
</dbReference>
<name>A0A9W7XI54_9FUNG</name>
<evidence type="ECO:0000256" key="3">
    <source>
        <dbReference type="ARBA" id="ARBA00022664"/>
    </source>
</evidence>
<evidence type="ECO:0000313" key="9">
    <source>
        <dbReference type="EMBL" id="KAJ1643967.1"/>
    </source>
</evidence>
<comment type="subcellular location">
    <subcellularLocation>
        <location evidence="1">Nucleus</location>
    </subcellularLocation>
</comment>
<dbReference type="PANTHER" id="PTHR23329:SF1">
    <property type="entry name" value="TUFTELIN-INTERACTING PROTEIN 11"/>
    <property type="match status" value="1"/>
</dbReference>
<sequence length="773" mass="86716">MDNSSDSNDMQEQGQRRKTSTFGLEDSSDEESYTNFYRKTERQNRRQQSREQRMLGIWAEDGSDNESAGLGAASALNPIDFVAATELTSETTDIASETQDKNYQTAERKSSLNTDIVSVTTKFKSDTGEVHLLESRAGFKSTSRSGSGSTSGSSSETDSDSDSSSSSDSASGSARGSGRAFSQNKPAANSPHPLPSKEFGKFANSTIWKMMAKMGYTPGQGLGKHGEGRVEPVKVHLRNAREGIASSGSERPPEDLPLGKKKMGSDGIKPKMQQKNPSLAPRSYSARLLKTEYKLVDELETQTQARMKEVFVDMTTNTEAASLAELVSKRIPASEKEKLENDVRLGLDLAFVRIQDYKGELVQESNRHSTLSTEIALLQKSIEKRRLRIESFKAARTAALAAETVAKGIEIDSPATARADLDSLFAAFADMRSLCKQLESRCGFSVWDELQLERVVTSTMHPHLARLFRMWDPLNFPQLLQDVLEPLRQYVKVNGSLSEAQDMTPLESLLAEILVPRLKQFLFTEWDPMADSLIALLDFLPQVTVAAISQDIGAVLQRHVDALDPREIMRKYDIAERSANEFGSSVPLSSPLKALRVDHAVIPWLPFIADHRELISSIRRKLCTALDHWEPSKANNKDIIALTTPWIDLFQGKDQHRLCAKISGRLEAMLRTSFEFDAQKQTVWPFRALVKWHGVLPFPSWFSLVKSQIFPRFLDYLGQWLQDPRADYAEIADWYWQWRQQYPAAMFEHSDVQMQFRRALVLMASAVAHRQGM</sequence>
<dbReference type="InterPro" id="IPR022159">
    <property type="entry name" value="STIP/TFIP11_N"/>
</dbReference>
<dbReference type="EMBL" id="JANBOH010000203">
    <property type="protein sequence ID" value="KAJ1643967.1"/>
    <property type="molecule type" value="Genomic_DNA"/>
</dbReference>
<feature type="region of interest" description="Disordered" evidence="7">
    <location>
        <begin position="89"/>
        <end position="116"/>
    </location>
</feature>
<feature type="region of interest" description="Disordered" evidence="7">
    <location>
        <begin position="242"/>
        <end position="281"/>
    </location>
</feature>
<dbReference type="SMART" id="SM00443">
    <property type="entry name" value="G_patch"/>
    <property type="match status" value="1"/>
</dbReference>
<evidence type="ECO:0000256" key="2">
    <source>
        <dbReference type="ARBA" id="ARBA00010900"/>
    </source>
</evidence>
<keyword evidence="4" id="KW-0747">Spliceosome</keyword>
<keyword evidence="6" id="KW-0539">Nucleus</keyword>
<evidence type="ECO:0000259" key="8">
    <source>
        <dbReference type="PROSITE" id="PS50174"/>
    </source>
</evidence>
<comment type="similarity">
    <text evidence="2">Belongs to the TFP11/STIP family.</text>
</comment>
<accession>A0A9W7XI54</accession>
<feature type="region of interest" description="Disordered" evidence="7">
    <location>
        <begin position="134"/>
        <end position="198"/>
    </location>
</feature>
<feature type="compositionally biased region" description="Basic and acidic residues" evidence="7">
    <location>
        <begin position="38"/>
        <end position="53"/>
    </location>
</feature>
<dbReference type="InterPro" id="IPR045211">
    <property type="entry name" value="TFP11/STIP/Ntr1"/>
</dbReference>
<dbReference type="InterPro" id="IPR022783">
    <property type="entry name" value="GCFC_dom"/>
</dbReference>
<feature type="region of interest" description="Disordered" evidence="7">
    <location>
        <begin position="1"/>
        <end position="71"/>
    </location>
</feature>
<dbReference type="GO" id="GO:0071008">
    <property type="term" value="C:U2-type post-mRNA release spliceosomal complex"/>
    <property type="evidence" value="ECO:0007669"/>
    <property type="project" value="TreeGrafter"/>
</dbReference>
<keyword evidence="10" id="KW-1185">Reference proteome</keyword>
<keyword evidence="5" id="KW-0508">mRNA splicing</keyword>
<dbReference type="PANTHER" id="PTHR23329">
    <property type="entry name" value="TUFTELIN-INTERACTING PROTEIN 11-RELATED"/>
    <property type="match status" value="1"/>
</dbReference>
<proteinExistence type="inferred from homology"/>
<comment type="caution">
    <text evidence="9">The sequence shown here is derived from an EMBL/GenBank/DDBJ whole genome shotgun (WGS) entry which is preliminary data.</text>
</comment>
<evidence type="ECO:0000256" key="1">
    <source>
        <dbReference type="ARBA" id="ARBA00004123"/>
    </source>
</evidence>
<dbReference type="GO" id="GO:0000390">
    <property type="term" value="P:spliceosomal complex disassembly"/>
    <property type="evidence" value="ECO:0007669"/>
    <property type="project" value="InterPro"/>
</dbReference>